<feature type="chain" id="PRO_5045358804" description="Bifunctional inhibitor/plant lipid transfer protein/seed storage helical domain-containing protein" evidence="4">
    <location>
        <begin position="21"/>
        <end position="152"/>
    </location>
</feature>
<dbReference type="EMBL" id="JABTTQ020000009">
    <property type="protein sequence ID" value="KAK6149334.1"/>
    <property type="molecule type" value="Genomic_DNA"/>
</dbReference>
<evidence type="ECO:0000313" key="7">
    <source>
        <dbReference type="Proteomes" id="UP001318860"/>
    </source>
</evidence>
<dbReference type="InterPro" id="IPR016140">
    <property type="entry name" value="Bifunc_inhib/LTP/seed_store"/>
</dbReference>
<feature type="domain" description="Bifunctional inhibitor/plant lipid transfer protein/seed storage helical" evidence="5">
    <location>
        <begin position="40"/>
        <end position="141"/>
    </location>
</feature>
<dbReference type="SUPFAM" id="SSF47699">
    <property type="entry name" value="Bifunctional inhibitor/lipid-transfer protein/seed storage 2S albumin"/>
    <property type="match status" value="1"/>
</dbReference>
<comment type="similarity">
    <text evidence="1">Belongs to the 2S seed storage albumins family.</text>
</comment>
<dbReference type="Gene3D" id="1.10.110.10">
    <property type="entry name" value="Plant lipid-transfer and hydrophobic proteins"/>
    <property type="match status" value="1"/>
</dbReference>
<organism evidence="6 7">
    <name type="scientific">Rehmannia glutinosa</name>
    <name type="common">Chinese foxglove</name>
    <dbReference type="NCBI Taxonomy" id="99300"/>
    <lineage>
        <taxon>Eukaryota</taxon>
        <taxon>Viridiplantae</taxon>
        <taxon>Streptophyta</taxon>
        <taxon>Embryophyta</taxon>
        <taxon>Tracheophyta</taxon>
        <taxon>Spermatophyta</taxon>
        <taxon>Magnoliopsida</taxon>
        <taxon>eudicotyledons</taxon>
        <taxon>Gunneridae</taxon>
        <taxon>Pentapetalae</taxon>
        <taxon>asterids</taxon>
        <taxon>lamiids</taxon>
        <taxon>Lamiales</taxon>
        <taxon>Orobanchaceae</taxon>
        <taxon>Rehmannieae</taxon>
        <taxon>Rehmannia</taxon>
    </lineage>
</organism>
<accession>A0ABR0WQA5</accession>
<dbReference type="PRINTS" id="PR00210">
    <property type="entry name" value="GLUTENIN"/>
</dbReference>
<keyword evidence="7" id="KW-1185">Reference proteome</keyword>
<evidence type="ECO:0000256" key="4">
    <source>
        <dbReference type="SAM" id="SignalP"/>
    </source>
</evidence>
<proteinExistence type="inferred from homology"/>
<sequence>MAKLTVFAAIFAALIALATASTYTTVVTTTVVDEENPQQCQREIQQMRMTHCMQYMQTRSSGSQYEPSFLRSAVANPRYQEEHLQECCDELKSVSSDCRGDAVRHLIKEMKQRYRTEEEMQQMIKDKAHALPSKCNLKGRTAAGGAVAGGRL</sequence>
<dbReference type="PANTHER" id="PTHR35496">
    <property type="entry name" value="2S SEED STORAGE PROTEIN 1-RELATED"/>
    <property type="match status" value="1"/>
</dbReference>
<evidence type="ECO:0000256" key="3">
    <source>
        <dbReference type="ARBA" id="ARBA00023129"/>
    </source>
</evidence>
<keyword evidence="2" id="KW-0758">Storage protein</keyword>
<evidence type="ECO:0000259" key="5">
    <source>
        <dbReference type="SMART" id="SM00499"/>
    </source>
</evidence>
<dbReference type="Pfam" id="PF00234">
    <property type="entry name" value="Tryp_alpha_amyl"/>
    <property type="match status" value="1"/>
</dbReference>
<comment type="caution">
    <text evidence="6">The sequence shown here is derived from an EMBL/GenBank/DDBJ whole genome shotgun (WGS) entry which is preliminary data.</text>
</comment>
<dbReference type="InterPro" id="IPR000617">
    <property type="entry name" value="Napin/2SS/CON"/>
</dbReference>
<dbReference type="SMART" id="SM00499">
    <property type="entry name" value="AAI"/>
    <property type="match status" value="1"/>
</dbReference>
<keyword evidence="3" id="KW-0708">Seed storage protein</keyword>
<evidence type="ECO:0000256" key="1">
    <source>
        <dbReference type="ARBA" id="ARBA00008262"/>
    </source>
</evidence>
<evidence type="ECO:0000313" key="6">
    <source>
        <dbReference type="EMBL" id="KAK6149334.1"/>
    </source>
</evidence>
<dbReference type="Proteomes" id="UP001318860">
    <property type="component" value="Unassembled WGS sequence"/>
</dbReference>
<evidence type="ECO:0000256" key="2">
    <source>
        <dbReference type="ARBA" id="ARBA00022761"/>
    </source>
</evidence>
<reference evidence="6 7" key="1">
    <citation type="journal article" date="2021" name="Comput. Struct. Biotechnol. J.">
        <title>De novo genome assembly of the potent medicinal plant Rehmannia glutinosa using nanopore technology.</title>
        <authorList>
            <person name="Ma L."/>
            <person name="Dong C."/>
            <person name="Song C."/>
            <person name="Wang X."/>
            <person name="Zheng X."/>
            <person name="Niu Y."/>
            <person name="Chen S."/>
            <person name="Feng W."/>
        </authorList>
    </citation>
    <scope>NUCLEOTIDE SEQUENCE [LARGE SCALE GENOMIC DNA]</scope>
    <source>
        <strain evidence="6">DH-2019</strain>
    </source>
</reference>
<name>A0ABR0WQA5_REHGL</name>
<keyword evidence="4" id="KW-0732">Signal</keyword>
<protein>
    <recommendedName>
        <fullName evidence="5">Bifunctional inhibitor/plant lipid transfer protein/seed storage helical domain-containing protein</fullName>
    </recommendedName>
</protein>
<gene>
    <name evidence="6" type="ORF">DH2020_016859</name>
</gene>
<dbReference type="PANTHER" id="PTHR35496:SF4">
    <property type="entry name" value="2S SULFUR-RICH SEED STORAGE PROTEIN 2-LIKE"/>
    <property type="match status" value="1"/>
</dbReference>
<dbReference type="InterPro" id="IPR036312">
    <property type="entry name" value="Bifun_inhib/LTP/seed_sf"/>
</dbReference>
<feature type="signal peptide" evidence="4">
    <location>
        <begin position="1"/>
        <end position="20"/>
    </location>
</feature>
<dbReference type="InterPro" id="IPR001419">
    <property type="entry name" value="Glutenin"/>
</dbReference>